<dbReference type="OrthoDB" id="340764at2"/>
<keyword evidence="6" id="KW-0472">Membrane</keyword>
<dbReference type="InterPro" id="IPR003661">
    <property type="entry name" value="HisK_dim/P_dom"/>
</dbReference>
<dbReference type="PANTHER" id="PTHR43047:SF78">
    <property type="entry name" value="SENSORY_REGULATORY PROTEIN RPFC"/>
    <property type="match status" value="1"/>
</dbReference>
<dbReference type="InterPro" id="IPR013767">
    <property type="entry name" value="PAS_fold"/>
</dbReference>
<dbReference type="GO" id="GO:0006355">
    <property type="term" value="P:regulation of DNA-templated transcription"/>
    <property type="evidence" value="ECO:0007669"/>
    <property type="project" value="InterPro"/>
</dbReference>
<evidence type="ECO:0000259" key="9">
    <source>
        <dbReference type="PROSITE" id="PS50113"/>
    </source>
</evidence>
<dbReference type="Pfam" id="PF08448">
    <property type="entry name" value="PAS_4"/>
    <property type="match status" value="3"/>
</dbReference>
<evidence type="ECO:0000256" key="1">
    <source>
        <dbReference type="ARBA" id="ARBA00000085"/>
    </source>
</evidence>
<name>A0A2U1BA03_9BACT</name>
<dbReference type="CDD" id="cd00130">
    <property type="entry name" value="PAS"/>
    <property type="match status" value="2"/>
</dbReference>
<dbReference type="EMBL" id="JABAEW010000025">
    <property type="protein sequence ID" value="NMD87503.1"/>
    <property type="molecule type" value="Genomic_DNA"/>
</dbReference>
<dbReference type="Proteomes" id="UP000245959">
    <property type="component" value="Unassembled WGS sequence"/>
</dbReference>
<dbReference type="PROSITE" id="PS50109">
    <property type="entry name" value="HIS_KIN"/>
    <property type="match status" value="1"/>
</dbReference>
<dbReference type="Pfam" id="PF00989">
    <property type="entry name" value="PAS"/>
    <property type="match status" value="1"/>
</dbReference>
<dbReference type="SUPFAM" id="SSF55874">
    <property type="entry name" value="ATPase domain of HSP90 chaperone/DNA topoisomerase II/histidine kinase"/>
    <property type="match status" value="1"/>
</dbReference>
<feature type="domain" description="PAS" evidence="8">
    <location>
        <begin position="413"/>
        <end position="485"/>
    </location>
</feature>
<dbReference type="InterPro" id="IPR036890">
    <property type="entry name" value="HATPase_C_sf"/>
</dbReference>
<dbReference type="SMART" id="SM00388">
    <property type="entry name" value="HisKA"/>
    <property type="match status" value="1"/>
</dbReference>
<evidence type="ECO:0000256" key="2">
    <source>
        <dbReference type="ARBA" id="ARBA00012438"/>
    </source>
</evidence>
<dbReference type="CDD" id="cd16922">
    <property type="entry name" value="HATPase_EvgS-ArcB-TorS-like"/>
    <property type="match status" value="1"/>
</dbReference>
<dbReference type="PANTHER" id="PTHR43047">
    <property type="entry name" value="TWO-COMPONENT HISTIDINE PROTEIN KINASE"/>
    <property type="match status" value="1"/>
</dbReference>
<dbReference type="RefSeq" id="WP_116882529.1">
    <property type="nucleotide sequence ID" value="NZ_CABMMC010000063.1"/>
</dbReference>
<keyword evidence="12" id="KW-1185">Reference proteome</keyword>
<dbReference type="Gene3D" id="3.30.565.10">
    <property type="entry name" value="Histidine kinase-like ATPase, C-terminal domain"/>
    <property type="match status" value="1"/>
</dbReference>
<sequence length="1219" mass="136336">MPGTVWAGTISAALPPADAGWWFALFFLLTSLLLGGIVRRQRTGSNALRRFSALCDELPGLAGVVDRSGKLLFRNRNARAALSGDRLFDLDRSVSTEFSPALGKVFLSGRALSFCCESASGTVQVELQPLPQAVFGVEAVFWTVFRAEELDRARATLARMEEGARLTLEALGDGVIVTDETGRITLMNPAAARMAGYETSKVIGKLLPEIIPVFNALTGKAVPSPLLETLKTGKVIPLPEHSMFATPDGRRIHFSDTVSLIRDKEGAVTGAVLVFRDITREYEQRQQLYVSNSLLNIAAGIADIGYFKCTADGEITVPVAEKYWPRRDGRPVPAAEWLVPEDADRQQQAWRVFMAERRPELKMLVRSDCSGAPRYFQLHAVRIPAGDGIQPGIYGILQDVTATRESEIRYMDSNSLLQRVLDNLPCAVFVKDYDDGNRHIMANQAYFRMLGFSEEEILNRTDFEFHRPEFARKFVEEDRQVIESGRPLDVFEQFLTRNNRLRWVHTLKSPLTLRSGRRLLLGSCVDVSELQLSRKQLSEANRLLNAVLNHLPLCVIAKDPDDGFRCRIWNNAAGRITGISAAAAIGRTTDELLGDTVDLESFHRHDREAMAADGVVTANDFYTDREGVRHEFKTFRTRVELGDGGQLLLSIFLDITEQTRLEEERRNLIAELELHINQERIINSCLSLLVLHTDYQESLNRILQIIVAQSHADRCCVFKLDREAGVIRRRFDYCDFGIEHFHNPDGVYPFPADFLQTEWFKLLENHEIACGDDLSTPEGSGPFADVRGYLQQTGLKSVIVAGIRFRGELWGGIAVDYLRKPYAFTESSRQIMRAAANLVELSLIRREHTRELEHNEYEKQLILDNIQVPILFFDAQGKRLRLNRSASQMLEQPAESSRCDCGCGCVGGECLVAACRRDLQPHQKEFRIGGREYLFTAAALFDRDGNFANVLESAVDITEFNANRRKLEQALEAAQAANRAKSSFLATMSHEFRTPLNAVIGCSELLGFPDLPEAERSAGVKAIHAAGNTLLTLVDDVLELSRLEADQVDIRRQSTDAGRLIGEVLDMFRQRALERSDRLEPEIPEPPPLLLLDRIRLRRILINLVGNAVKFTRNGRIAVRLESTSAPDGFRQLRISVADNGPGIPAALHERIFQPFEQAEDHRATASRSHDGAGLGLAISRRLAEKMGGRIELDSAPGRGSTFHIILERVEEAPPRNIP</sequence>
<dbReference type="InterPro" id="IPR004358">
    <property type="entry name" value="Sig_transdc_His_kin-like_C"/>
</dbReference>
<evidence type="ECO:0000259" key="8">
    <source>
        <dbReference type="PROSITE" id="PS50112"/>
    </source>
</evidence>
<protein>
    <recommendedName>
        <fullName evidence="2">histidine kinase</fullName>
        <ecNumber evidence="2">2.7.13.3</ecNumber>
    </recommendedName>
</protein>
<evidence type="ECO:0000313" key="11">
    <source>
        <dbReference type="EMBL" id="PVY45500.1"/>
    </source>
</evidence>
<dbReference type="Gene3D" id="3.30.450.40">
    <property type="match status" value="1"/>
</dbReference>
<keyword evidence="5" id="KW-0418">Kinase</keyword>
<feature type="domain" description="Histidine kinase" evidence="7">
    <location>
        <begin position="987"/>
        <end position="1211"/>
    </location>
</feature>
<comment type="caution">
    <text evidence="11">The sequence shown here is derived from an EMBL/GenBank/DDBJ whole genome shotgun (WGS) entry which is preliminary data.</text>
</comment>
<dbReference type="InterPro" id="IPR036097">
    <property type="entry name" value="HisK_dim/P_sf"/>
</dbReference>
<dbReference type="Gene3D" id="3.30.450.20">
    <property type="entry name" value="PAS domain"/>
    <property type="match status" value="4"/>
</dbReference>
<feature type="transmembrane region" description="Helical" evidence="6">
    <location>
        <begin position="20"/>
        <end position="38"/>
    </location>
</feature>
<dbReference type="InterPro" id="IPR000700">
    <property type="entry name" value="PAS-assoc_C"/>
</dbReference>
<dbReference type="SMART" id="SM00387">
    <property type="entry name" value="HATPase_c"/>
    <property type="match status" value="1"/>
</dbReference>
<dbReference type="Pfam" id="PF01590">
    <property type="entry name" value="GAF"/>
    <property type="match status" value="1"/>
</dbReference>
<dbReference type="Pfam" id="PF00512">
    <property type="entry name" value="HisKA"/>
    <property type="match status" value="1"/>
</dbReference>
<dbReference type="InterPro" id="IPR013656">
    <property type="entry name" value="PAS_4"/>
</dbReference>
<dbReference type="Proteomes" id="UP000576225">
    <property type="component" value="Unassembled WGS sequence"/>
</dbReference>
<keyword evidence="6" id="KW-0812">Transmembrane</keyword>
<gene>
    <name evidence="11" type="ORF">C8D82_10271</name>
    <name evidence="10" type="ORF">HF882_13000</name>
</gene>
<dbReference type="GeneID" id="78293861"/>
<dbReference type="GO" id="GO:0000155">
    <property type="term" value="F:phosphorelay sensor kinase activity"/>
    <property type="evidence" value="ECO:0007669"/>
    <property type="project" value="InterPro"/>
</dbReference>
<dbReference type="Pfam" id="PF02518">
    <property type="entry name" value="HATPase_c"/>
    <property type="match status" value="1"/>
</dbReference>
<dbReference type="InterPro" id="IPR029016">
    <property type="entry name" value="GAF-like_dom_sf"/>
</dbReference>
<keyword evidence="4" id="KW-0808">Transferase</keyword>
<dbReference type="PRINTS" id="PR00344">
    <property type="entry name" value="BCTRLSENSOR"/>
</dbReference>
<reference evidence="10 13" key="2">
    <citation type="submission" date="2020-04" db="EMBL/GenBank/DDBJ databases">
        <authorList>
            <person name="Hitch T.C.A."/>
            <person name="Wylensek D."/>
            <person name="Clavel T."/>
        </authorList>
    </citation>
    <scope>NUCLEOTIDE SEQUENCE [LARGE SCALE GENOMIC DNA]</scope>
    <source>
        <strain evidence="10 13">COR2-253-APC-1A</strain>
    </source>
</reference>
<dbReference type="PROSITE" id="PS50112">
    <property type="entry name" value="PAS"/>
    <property type="match status" value="2"/>
</dbReference>
<evidence type="ECO:0000256" key="4">
    <source>
        <dbReference type="ARBA" id="ARBA00022679"/>
    </source>
</evidence>
<dbReference type="SMART" id="SM00091">
    <property type="entry name" value="PAS"/>
    <property type="match status" value="5"/>
</dbReference>
<dbReference type="SUPFAM" id="SSF47384">
    <property type="entry name" value="Homodimeric domain of signal transducing histidine kinase"/>
    <property type="match status" value="1"/>
</dbReference>
<dbReference type="InterPro" id="IPR005467">
    <property type="entry name" value="His_kinase_dom"/>
</dbReference>
<keyword evidence="6" id="KW-1133">Transmembrane helix</keyword>
<dbReference type="CDD" id="cd00082">
    <property type="entry name" value="HisKA"/>
    <property type="match status" value="1"/>
</dbReference>
<feature type="domain" description="PAC" evidence="9">
    <location>
        <begin position="237"/>
        <end position="290"/>
    </location>
</feature>
<evidence type="ECO:0000259" key="7">
    <source>
        <dbReference type="PROSITE" id="PS50109"/>
    </source>
</evidence>
<organism evidence="11 12">
    <name type="scientific">Victivallis vadensis</name>
    <dbReference type="NCBI Taxonomy" id="172901"/>
    <lineage>
        <taxon>Bacteria</taxon>
        <taxon>Pseudomonadati</taxon>
        <taxon>Lentisphaerota</taxon>
        <taxon>Lentisphaeria</taxon>
        <taxon>Victivallales</taxon>
        <taxon>Victivallaceae</taxon>
        <taxon>Victivallis</taxon>
    </lineage>
</organism>
<dbReference type="InterPro" id="IPR035965">
    <property type="entry name" value="PAS-like_dom_sf"/>
</dbReference>
<evidence type="ECO:0000256" key="3">
    <source>
        <dbReference type="ARBA" id="ARBA00022553"/>
    </source>
</evidence>
<dbReference type="SUPFAM" id="SSF55785">
    <property type="entry name" value="PYP-like sensor domain (PAS domain)"/>
    <property type="match status" value="5"/>
</dbReference>
<dbReference type="InterPro" id="IPR003594">
    <property type="entry name" value="HATPase_dom"/>
</dbReference>
<dbReference type="Gene3D" id="1.10.287.130">
    <property type="match status" value="1"/>
</dbReference>
<evidence type="ECO:0000256" key="5">
    <source>
        <dbReference type="ARBA" id="ARBA00022777"/>
    </source>
</evidence>
<dbReference type="NCBIfam" id="TIGR00229">
    <property type="entry name" value="sensory_box"/>
    <property type="match status" value="3"/>
</dbReference>
<dbReference type="AlphaFoldDB" id="A0A2U1BA03"/>
<proteinExistence type="predicted"/>
<dbReference type="SUPFAM" id="SSF55781">
    <property type="entry name" value="GAF domain-like"/>
    <property type="match status" value="1"/>
</dbReference>
<reference evidence="11 12" key="1">
    <citation type="submission" date="2018-04" db="EMBL/GenBank/DDBJ databases">
        <title>Genomic Encyclopedia of Type Strains, Phase IV (KMG-IV): sequencing the most valuable type-strain genomes for metagenomic binning, comparative biology and taxonomic classification.</title>
        <authorList>
            <person name="Goeker M."/>
        </authorList>
    </citation>
    <scope>NUCLEOTIDE SEQUENCE [LARGE SCALE GENOMIC DNA]</scope>
    <source>
        <strain evidence="11 12">DSM 14823</strain>
    </source>
</reference>
<comment type="catalytic activity">
    <reaction evidence="1">
        <text>ATP + protein L-histidine = ADP + protein N-phospho-L-histidine.</text>
        <dbReference type="EC" id="2.7.13.3"/>
    </reaction>
</comment>
<feature type="domain" description="PAS" evidence="8">
    <location>
        <begin position="160"/>
        <end position="205"/>
    </location>
</feature>
<evidence type="ECO:0000313" key="12">
    <source>
        <dbReference type="Proteomes" id="UP000245959"/>
    </source>
</evidence>
<evidence type="ECO:0000313" key="13">
    <source>
        <dbReference type="Proteomes" id="UP000576225"/>
    </source>
</evidence>
<dbReference type="InterPro" id="IPR000014">
    <property type="entry name" value="PAS"/>
</dbReference>
<accession>A0A2U1BA03</accession>
<evidence type="ECO:0000256" key="6">
    <source>
        <dbReference type="SAM" id="Phobius"/>
    </source>
</evidence>
<dbReference type="EC" id="2.7.13.3" evidence="2"/>
<keyword evidence="3" id="KW-0597">Phosphoprotein</keyword>
<dbReference type="EMBL" id="QEKH01000002">
    <property type="protein sequence ID" value="PVY45500.1"/>
    <property type="molecule type" value="Genomic_DNA"/>
</dbReference>
<dbReference type="InterPro" id="IPR003018">
    <property type="entry name" value="GAF"/>
</dbReference>
<dbReference type="PROSITE" id="PS50113">
    <property type="entry name" value="PAC"/>
    <property type="match status" value="1"/>
</dbReference>
<evidence type="ECO:0000313" key="10">
    <source>
        <dbReference type="EMBL" id="NMD87503.1"/>
    </source>
</evidence>
<dbReference type="SMART" id="SM00065">
    <property type="entry name" value="GAF"/>
    <property type="match status" value="1"/>
</dbReference>